<dbReference type="Proteomes" id="UP000027238">
    <property type="component" value="Unassembled WGS sequence"/>
</dbReference>
<feature type="compositionally biased region" description="Polar residues" evidence="1">
    <location>
        <begin position="325"/>
        <end position="336"/>
    </location>
</feature>
<feature type="compositionally biased region" description="Low complexity" evidence="1">
    <location>
        <begin position="172"/>
        <end position="190"/>
    </location>
</feature>
<dbReference type="HOGENOM" id="CLU_580036_0_0_1"/>
<comment type="caution">
    <text evidence="2">The sequence shown here is derived from an EMBL/GenBank/DDBJ whole genome shotgun (WGS) entry which is preliminary data.</text>
</comment>
<reference evidence="3" key="1">
    <citation type="journal article" date="2014" name="Genome Announc.">
        <title>Draft genome sequence of Colletotrichum sublineola, a destructive pathogen of cultivated sorghum.</title>
        <authorList>
            <person name="Baroncelli R."/>
            <person name="Sanz-Martin J.M."/>
            <person name="Rech G.E."/>
            <person name="Sukno S.A."/>
            <person name="Thon M.R."/>
        </authorList>
    </citation>
    <scope>NUCLEOTIDE SEQUENCE [LARGE SCALE GENOMIC DNA]</scope>
    <source>
        <strain evidence="3">TX430BB</strain>
    </source>
</reference>
<accession>A0A066X3B8</accession>
<evidence type="ECO:0000313" key="3">
    <source>
        <dbReference type="Proteomes" id="UP000027238"/>
    </source>
</evidence>
<proteinExistence type="predicted"/>
<gene>
    <name evidence="2" type="ORF">CSUB01_08549</name>
</gene>
<feature type="compositionally biased region" description="Polar residues" evidence="1">
    <location>
        <begin position="206"/>
        <end position="219"/>
    </location>
</feature>
<dbReference type="eggNOG" id="ENOG502T97D">
    <property type="taxonomic scope" value="Eukaryota"/>
</dbReference>
<evidence type="ECO:0000256" key="1">
    <source>
        <dbReference type="SAM" id="MobiDB-lite"/>
    </source>
</evidence>
<feature type="region of interest" description="Disordered" evidence="1">
    <location>
        <begin position="172"/>
        <end position="354"/>
    </location>
</feature>
<protein>
    <submittedName>
        <fullName evidence="2">Uncharacterized protein</fullName>
    </submittedName>
</protein>
<dbReference type="AlphaFoldDB" id="A0A066X3B8"/>
<evidence type="ECO:0000313" key="2">
    <source>
        <dbReference type="EMBL" id="KDN63467.1"/>
    </source>
</evidence>
<keyword evidence="3" id="KW-1185">Reference proteome</keyword>
<dbReference type="OMA" id="FYANNRN"/>
<sequence>MCTTNTPQEVCCVPVSFYANNRNRAVGWCLLVRATILFHLWKLQVLPDDVNDKMFDTHVLPYLQPLCHMGPFPESSALFDTVILPQFRNKVRHTAQKWVVDNRVVLRQVVPGSSSSSSSSSSSPQHYMYRWSPKITSAWFGSVDEVQTWLRTLGKRNTANVDARFPPSLPTLLPLSPASSGGPPLSTPTGRRLAESVARAQGLVTPPQTEPLTLSSGPVTPTRFDPRSAHPLPLRYNEDEDARRNQGIPVSPQWTSRTGESKLLPHTLSDSGLGSLIRHDSHGPQLMASPSLVHLPGAPPPPPLLQQRQQQQQQPETGTERNRKATQAGQRQSTRSLPRVSPASRLGSSSVVSHQTCNSTVVEDMDGGGGGGGSSILSGRTYNSTVFPVDHYDGSGGRRRSSVITTYRMAAPEAAEFTSNGTQAPRAEEGGDVGLAGYSDIQLALEWQLHARRHVIEADLAFKRLMLKGNP</sequence>
<dbReference type="OrthoDB" id="4849399at2759"/>
<feature type="compositionally biased region" description="Low complexity" evidence="1">
    <location>
        <begin position="305"/>
        <end position="315"/>
    </location>
</feature>
<dbReference type="EMBL" id="JMSE01001222">
    <property type="protein sequence ID" value="KDN63467.1"/>
    <property type="molecule type" value="Genomic_DNA"/>
</dbReference>
<name>A0A066X3B8_COLSU</name>
<organism evidence="2 3">
    <name type="scientific">Colletotrichum sublineola</name>
    <name type="common">Sorghum anthracnose fungus</name>
    <dbReference type="NCBI Taxonomy" id="1173701"/>
    <lineage>
        <taxon>Eukaryota</taxon>
        <taxon>Fungi</taxon>
        <taxon>Dikarya</taxon>
        <taxon>Ascomycota</taxon>
        <taxon>Pezizomycotina</taxon>
        <taxon>Sordariomycetes</taxon>
        <taxon>Hypocreomycetidae</taxon>
        <taxon>Glomerellales</taxon>
        <taxon>Glomerellaceae</taxon>
        <taxon>Colletotrichum</taxon>
        <taxon>Colletotrichum graminicola species complex</taxon>
    </lineage>
</organism>